<accession>M0MUK1</accession>
<dbReference type="EMBL" id="AOMC01000062">
    <property type="protein sequence ID" value="EMA48130.1"/>
    <property type="molecule type" value="Genomic_DNA"/>
</dbReference>
<name>M0MUK1_HALMO</name>
<dbReference type="PATRIC" id="fig|931277.6.peg.780"/>
<sequence>MTVVATSTTHRYKNGKRLEPVIDSRHVDFEAIVTLDGESLPEAAMCSPHQAQLSARRMMGIVCSFWDNSQ</sequence>
<dbReference type="Proteomes" id="UP000011568">
    <property type="component" value="Unassembled WGS sequence"/>
</dbReference>
<evidence type="ECO:0000313" key="1">
    <source>
        <dbReference type="EMBL" id="EMA48130.1"/>
    </source>
</evidence>
<keyword evidence="2" id="KW-1185">Reference proteome</keyword>
<gene>
    <name evidence="1" type="ORF">C448_04045</name>
</gene>
<evidence type="ECO:0000313" key="2">
    <source>
        <dbReference type="Proteomes" id="UP000011568"/>
    </source>
</evidence>
<dbReference type="AlphaFoldDB" id="M0MUK1"/>
<reference evidence="1 2" key="1">
    <citation type="journal article" date="2014" name="PLoS Genet.">
        <title>Phylogenetically driven sequencing of extremely halophilic archaea reveals strategies for static and dynamic osmo-response.</title>
        <authorList>
            <person name="Becker E.A."/>
            <person name="Seitzer P.M."/>
            <person name="Tritt A."/>
            <person name="Larsen D."/>
            <person name="Krusor M."/>
            <person name="Yao A.I."/>
            <person name="Wu D."/>
            <person name="Madern D."/>
            <person name="Eisen J.A."/>
            <person name="Darling A.E."/>
            <person name="Facciotti M.T."/>
        </authorList>
    </citation>
    <scope>NUCLEOTIDE SEQUENCE [LARGE SCALE GENOMIC DNA]</scope>
    <source>
        <strain evidence="1 2">DSM 1307</strain>
    </source>
</reference>
<protein>
    <submittedName>
        <fullName evidence="1">Uncharacterized protein</fullName>
    </submittedName>
</protein>
<proteinExistence type="predicted"/>
<organism evidence="1 2">
    <name type="scientific">Halococcus morrhuae DSM 1307</name>
    <dbReference type="NCBI Taxonomy" id="931277"/>
    <lineage>
        <taxon>Archaea</taxon>
        <taxon>Methanobacteriati</taxon>
        <taxon>Methanobacteriota</taxon>
        <taxon>Stenosarchaea group</taxon>
        <taxon>Halobacteria</taxon>
        <taxon>Halobacteriales</taxon>
        <taxon>Halococcaceae</taxon>
        <taxon>Halococcus</taxon>
    </lineage>
</organism>
<comment type="caution">
    <text evidence="1">The sequence shown here is derived from an EMBL/GenBank/DDBJ whole genome shotgun (WGS) entry which is preliminary data.</text>
</comment>